<dbReference type="InterPro" id="IPR036986">
    <property type="entry name" value="S4_RNA-bd_sf"/>
</dbReference>
<evidence type="ECO:0000256" key="10">
    <source>
        <dbReference type="ARBA" id="ARBA00060965"/>
    </source>
</evidence>
<dbReference type="HAMAP" id="MF_02006">
    <property type="entry name" value="Tyr_tRNA_synth_type1"/>
    <property type="match status" value="1"/>
</dbReference>
<dbReference type="NCBIfam" id="TIGR00234">
    <property type="entry name" value="tyrS"/>
    <property type="match status" value="1"/>
</dbReference>
<comment type="caution">
    <text evidence="14">The sequence shown here is derived from an EMBL/GenBank/DDBJ whole genome shotgun (WGS) entry which is preliminary data.</text>
</comment>
<dbReference type="InterPro" id="IPR024088">
    <property type="entry name" value="Tyr-tRNA-ligase_bac-type"/>
</dbReference>
<evidence type="ECO:0000256" key="9">
    <source>
        <dbReference type="ARBA" id="ARBA00048248"/>
    </source>
</evidence>
<dbReference type="PRINTS" id="PR01040">
    <property type="entry name" value="TRNASYNTHTYR"/>
</dbReference>
<feature type="binding site" evidence="11">
    <location>
        <position position="185"/>
    </location>
    <ligand>
        <name>L-tyrosine</name>
        <dbReference type="ChEBI" id="CHEBI:58315"/>
    </ligand>
</feature>
<organism evidence="14 15">
    <name type="scientific">Sanguibacter inulinus</name>
    <dbReference type="NCBI Taxonomy" id="60922"/>
    <lineage>
        <taxon>Bacteria</taxon>
        <taxon>Bacillati</taxon>
        <taxon>Actinomycetota</taxon>
        <taxon>Actinomycetes</taxon>
        <taxon>Micrococcales</taxon>
        <taxon>Sanguibacteraceae</taxon>
        <taxon>Sanguibacter</taxon>
    </lineage>
</organism>
<dbReference type="PANTHER" id="PTHR11766">
    <property type="entry name" value="TYROSYL-TRNA SYNTHETASE"/>
    <property type="match status" value="1"/>
</dbReference>
<comment type="catalytic activity">
    <reaction evidence="9 11">
        <text>tRNA(Tyr) + L-tyrosine + ATP = L-tyrosyl-tRNA(Tyr) + AMP + diphosphate + H(+)</text>
        <dbReference type="Rhea" id="RHEA:10220"/>
        <dbReference type="Rhea" id="RHEA-COMP:9706"/>
        <dbReference type="Rhea" id="RHEA-COMP:9707"/>
        <dbReference type="ChEBI" id="CHEBI:15378"/>
        <dbReference type="ChEBI" id="CHEBI:30616"/>
        <dbReference type="ChEBI" id="CHEBI:33019"/>
        <dbReference type="ChEBI" id="CHEBI:58315"/>
        <dbReference type="ChEBI" id="CHEBI:78442"/>
        <dbReference type="ChEBI" id="CHEBI:78536"/>
        <dbReference type="ChEBI" id="CHEBI:456215"/>
        <dbReference type="EC" id="6.1.1.1"/>
    </reaction>
</comment>
<dbReference type="InterPro" id="IPR024107">
    <property type="entry name" value="Tyr-tRNA-ligase_bac_1"/>
</dbReference>
<evidence type="ECO:0000256" key="3">
    <source>
        <dbReference type="ARBA" id="ARBA00022598"/>
    </source>
</evidence>
<evidence type="ECO:0000256" key="5">
    <source>
        <dbReference type="ARBA" id="ARBA00022840"/>
    </source>
</evidence>
<evidence type="ECO:0000256" key="4">
    <source>
        <dbReference type="ARBA" id="ARBA00022741"/>
    </source>
</evidence>
<dbReference type="FunFam" id="3.10.290.10:FF:000014">
    <property type="entry name" value="Tyrosine--tRNA ligase"/>
    <property type="match status" value="1"/>
</dbReference>
<dbReference type="SUPFAM" id="SSF52374">
    <property type="entry name" value="Nucleotidylyl transferase"/>
    <property type="match status" value="1"/>
</dbReference>
<dbReference type="FunFam" id="1.10.240.10:FF:000001">
    <property type="entry name" value="Tyrosine--tRNA ligase"/>
    <property type="match status" value="1"/>
</dbReference>
<dbReference type="GO" id="GO:0005829">
    <property type="term" value="C:cytosol"/>
    <property type="evidence" value="ECO:0007669"/>
    <property type="project" value="TreeGrafter"/>
</dbReference>
<feature type="domain" description="Tyrosine--tRNA ligase SYY-like C-terminal" evidence="13">
    <location>
        <begin position="355"/>
        <end position="423"/>
    </location>
</feature>
<keyword evidence="5 11" id="KW-0067">ATP-binding</keyword>
<evidence type="ECO:0000259" key="13">
    <source>
        <dbReference type="Pfam" id="PF22421"/>
    </source>
</evidence>
<dbReference type="Gene3D" id="3.40.50.620">
    <property type="entry name" value="HUPs"/>
    <property type="match status" value="1"/>
</dbReference>
<evidence type="ECO:0000256" key="2">
    <source>
        <dbReference type="ARBA" id="ARBA00022490"/>
    </source>
</evidence>
<keyword evidence="6 12" id="KW-0694">RNA-binding</keyword>
<comment type="subcellular location">
    <subcellularLocation>
        <location evidence="1 11">Cytoplasm</location>
    </subcellularLocation>
</comment>
<dbReference type="FunFam" id="3.40.50.620:FF:000008">
    <property type="entry name" value="Tyrosine--tRNA ligase"/>
    <property type="match status" value="1"/>
</dbReference>
<dbReference type="GO" id="GO:0006437">
    <property type="term" value="P:tyrosyl-tRNA aminoacylation"/>
    <property type="evidence" value="ECO:0007669"/>
    <property type="project" value="UniProtKB-UniRule"/>
</dbReference>
<feature type="binding site" evidence="11">
    <location>
        <position position="244"/>
    </location>
    <ligand>
        <name>ATP</name>
        <dbReference type="ChEBI" id="CHEBI:30616"/>
    </ligand>
</feature>
<feature type="short sequence motif" description="'KMSKS' region" evidence="11">
    <location>
        <begin position="241"/>
        <end position="245"/>
    </location>
</feature>
<dbReference type="EC" id="6.1.1.1" evidence="11"/>
<keyword evidence="3 11" id="KW-0436">Ligase</keyword>
<evidence type="ECO:0000256" key="12">
    <source>
        <dbReference type="PROSITE-ProRule" id="PRU00182"/>
    </source>
</evidence>
<evidence type="ECO:0000256" key="1">
    <source>
        <dbReference type="ARBA" id="ARBA00004496"/>
    </source>
</evidence>
<accession>A0A853ESP1</accession>
<evidence type="ECO:0000256" key="6">
    <source>
        <dbReference type="ARBA" id="ARBA00022884"/>
    </source>
</evidence>
<dbReference type="SUPFAM" id="SSF55174">
    <property type="entry name" value="Alpha-L RNA-binding motif"/>
    <property type="match status" value="1"/>
</dbReference>
<comment type="caution">
    <text evidence="11">Lacks conserved residue(s) required for the propagation of feature annotation.</text>
</comment>
<keyword evidence="4 11" id="KW-0547">Nucleotide-binding</keyword>
<dbReference type="CDD" id="cd00805">
    <property type="entry name" value="TyrRS_core"/>
    <property type="match status" value="1"/>
</dbReference>
<dbReference type="Proteomes" id="UP000561011">
    <property type="component" value="Unassembled WGS sequence"/>
</dbReference>
<dbReference type="PANTHER" id="PTHR11766:SF0">
    <property type="entry name" value="TYROSINE--TRNA LIGASE, MITOCHONDRIAL"/>
    <property type="match status" value="1"/>
</dbReference>
<dbReference type="GO" id="GO:0004831">
    <property type="term" value="F:tyrosine-tRNA ligase activity"/>
    <property type="evidence" value="ECO:0007669"/>
    <property type="project" value="UniProtKB-UniRule"/>
</dbReference>
<dbReference type="InterPro" id="IPR014729">
    <property type="entry name" value="Rossmann-like_a/b/a_fold"/>
</dbReference>
<comment type="subunit">
    <text evidence="11">Homodimer.</text>
</comment>
<dbReference type="Pfam" id="PF22421">
    <property type="entry name" value="SYY_C-terminal"/>
    <property type="match status" value="1"/>
</dbReference>
<dbReference type="AlphaFoldDB" id="A0A853ESP1"/>
<keyword evidence="7 11" id="KW-0648">Protein biosynthesis</keyword>
<dbReference type="GO" id="GO:0005524">
    <property type="term" value="F:ATP binding"/>
    <property type="evidence" value="ECO:0007669"/>
    <property type="project" value="UniProtKB-UniRule"/>
</dbReference>
<evidence type="ECO:0000256" key="7">
    <source>
        <dbReference type="ARBA" id="ARBA00022917"/>
    </source>
</evidence>
<keyword evidence="8 11" id="KW-0030">Aminoacyl-tRNA synthetase</keyword>
<dbReference type="EMBL" id="JACBYE010000017">
    <property type="protein sequence ID" value="NYS93589.1"/>
    <property type="molecule type" value="Genomic_DNA"/>
</dbReference>
<proteinExistence type="inferred from homology"/>
<protein>
    <recommendedName>
        <fullName evidence="11">Tyrosine--tRNA ligase</fullName>
        <ecNumber evidence="11">6.1.1.1</ecNumber>
    </recommendedName>
    <alternativeName>
        <fullName evidence="11">Tyrosyl-tRNA synthetase</fullName>
        <shortName evidence="11">TyrRS</shortName>
    </alternativeName>
</protein>
<comment type="function">
    <text evidence="11">Catalyzes the attachment of tyrosine to tRNA(Tyr) in a two-step reaction: tyrosine is first activated by ATP to form Tyr-AMP and then transferred to the acceptor end of tRNA(Tyr).</text>
</comment>
<comment type="similarity">
    <text evidence="10 11">Belongs to the class-I aminoacyl-tRNA synthetase family. TyrS type 1 subfamily.</text>
</comment>
<evidence type="ECO:0000313" key="15">
    <source>
        <dbReference type="Proteomes" id="UP000561011"/>
    </source>
</evidence>
<keyword evidence="2 11" id="KW-0963">Cytoplasm</keyword>
<dbReference type="Gene3D" id="3.10.290.10">
    <property type="entry name" value="RNA-binding S4 domain"/>
    <property type="match status" value="1"/>
</dbReference>
<evidence type="ECO:0000256" key="11">
    <source>
        <dbReference type="HAMAP-Rule" id="MF_02006"/>
    </source>
</evidence>
<feature type="binding site" evidence="11">
    <location>
        <position position="181"/>
    </location>
    <ligand>
        <name>L-tyrosine</name>
        <dbReference type="ChEBI" id="CHEBI:58315"/>
    </ligand>
</feature>
<evidence type="ECO:0000313" key="14">
    <source>
        <dbReference type="EMBL" id="NYS93589.1"/>
    </source>
</evidence>
<dbReference type="GO" id="GO:0042803">
    <property type="term" value="F:protein homodimerization activity"/>
    <property type="evidence" value="ECO:0007669"/>
    <property type="project" value="UniProtKB-ARBA"/>
</dbReference>
<evidence type="ECO:0000256" key="8">
    <source>
        <dbReference type="ARBA" id="ARBA00023146"/>
    </source>
</evidence>
<sequence length="431" mass="46282">MVGPTPRRGAAVTNVLDELTWRGLISQTTDMDALREALDGGPVTYYCGFDPTAPSLHHGHLVQLLLLRHLQLAGHSPIALVGGATGLIGDPRMSGERVLNSREIVAEWVERLRSQISRFLDFDGDNPAQMVNNLDWTGELTAIDFLRDIGKHYRLGTMLAKDTVARRLESSEGLSFTEFSYQILQGIDYLELNRRHGCTLQTGGNDQWGNLLSGVELIRKSEQRSVHALTTPLITKADGTKFGKSEGGAVWLDPEMMSPYAFYQFWLNSDDADVVRFLKIFTFRTAEEIDELAAAVAERPAAREAQRALAGDVTTLVHGAGATEAAIAASQALFGRGELSSLDEQTLVAAVAELPETDGAPGDLIVDLVVAAGLVASKGAARRAVAEGGVYVNNAKVVGDDAVLSASDLLHGSAAVLRRGKKTLGVVKARA</sequence>
<dbReference type="Gene3D" id="1.10.240.10">
    <property type="entry name" value="Tyrosyl-Transfer RNA Synthetase"/>
    <property type="match status" value="1"/>
</dbReference>
<gene>
    <name evidence="11" type="primary">tyrS</name>
    <name evidence="14" type="ORF">HZZ10_08645</name>
</gene>
<name>A0A853ESP1_9MICO</name>
<dbReference type="PROSITE" id="PS50889">
    <property type="entry name" value="S4"/>
    <property type="match status" value="1"/>
</dbReference>
<dbReference type="GO" id="GO:0003723">
    <property type="term" value="F:RNA binding"/>
    <property type="evidence" value="ECO:0007669"/>
    <property type="project" value="UniProtKB-KW"/>
</dbReference>
<dbReference type="InterPro" id="IPR054608">
    <property type="entry name" value="SYY-like_C"/>
</dbReference>
<reference evidence="14 15" key="1">
    <citation type="submission" date="2020-07" db="EMBL/GenBank/DDBJ databases">
        <title>MOT database genomes.</title>
        <authorList>
            <person name="Joseph S."/>
            <person name="Aduse-Opoku J."/>
            <person name="Hashim A."/>
            <person name="Wade W."/>
            <person name="Curtis M."/>
        </authorList>
    </citation>
    <scope>NUCLEOTIDE SEQUENCE [LARGE SCALE GENOMIC DNA]</scope>
    <source>
        <strain evidence="14 15">DSM 100099</strain>
    </source>
</reference>
<keyword evidence="15" id="KW-1185">Reference proteome</keyword>
<dbReference type="CDD" id="cd00165">
    <property type="entry name" value="S4"/>
    <property type="match status" value="1"/>
</dbReference>
<dbReference type="Pfam" id="PF00579">
    <property type="entry name" value="tRNA-synt_1b"/>
    <property type="match status" value="1"/>
</dbReference>
<feature type="binding site" evidence="11">
    <location>
        <position position="46"/>
    </location>
    <ligand>
        <name>L-tyrosine</name>
        <dbReference type="ChEBI" id="CHEBI:58315"/>
    </ligand>
</feature>
<dbReference type="InterPro" id="IPR002305">
    <property type="entry name" value="aa-tRNA-synth_Ic"/>
</dbReference>
<dbReference type="InterPro" id="IPR002307">
    <property type="entry name" value="Tyr-tRNA-ligase"/>
</dbReference>